<sequence>MTELQVNTDDALCAQIAPEMFFPLPNDSGTAKSAKRICARCPEVEVCLTVAIANDEIHGIWGGSTERERQLIRRGSRTKAVHIKELKERFNEDNTSKGKTK</sequence>
<evidence type="ECO:0000256" key="8">
    <source>
        <dbReference type="ARBA" id="ARBA00023125"/>
    </source>
</evidence>
<dbReference type="InterPro" id="IPR034768">
    <property type="entry name" value="4FE4S_WBL"/>
</dbReference>
<dbReference type="GO" id="GO:0003677">
    <property type="term" value="F:DNA binding"/>
    <property type="evidence" value="ECO:0007669"/>
    <property type="project" value="UniProtKB-KW"/>
</dbReference>
<keyword evidence="10" id="KW-0804">Transcription</keyword>
<keyword evidence="9" id="KW-1015">Disulfide bond</keyword>
<evidence type="ECO:0000256" key="7">
    <source>
        <dbReference type="ARBA" id="ARBA00023015"/>
    </source>
</evidence>
<keyword evidence="3" id="KW-0004">4Fe-4S</keyword>
<evidence type="ECO:0000313" key="12">
    <source>
        <dbReference type="EMBL" id="CAB5219056.1"/>
    </source>
</evidence>
<evidence type="ECO:0000256" key="6">
    <source>
        <dbReference type="ARBA" id="ARBA00023014"/>
    </source>
</evidence>
<evidence type="ECO:0000256" key="3">
    <source>
        <dbReference type="ARBA" id="ARBA00022485"/>
    </source>
</evidence>
<keyword evidence="7" id="KW-0805">Transcription regulation</keyword>
<keyword evidence="4" id="KW-0479">Metal-binding</keyword>
<dbReference type="Pfam" id="PF02467">
    <property type="entry name" value="Whib"/>
    <property type="match status" value="1"/>
</dbReference>
<dbReference type="GO" id="GO:0046872">
    <property type="term" value="F:metal ion binding"/>
    <property type="evidence" value="ECO:0007669"/>
    <property type="project" value="UniProtKB-KW"/>
</dbReference>
<protein>
    <submittedName>
        <fullName evidence="12">Transcription factor WhiB</fullName>
    </submittedName>
</protein>
<evidence type="ECO:0000256" key="10">
    <source>
        <dbReference type="ARBA" id="ARBA00023163"/>
    </source>
</evidence>
<dbReference type="GO" id="GO:0047134">
    <property type="term" value="F:protein-disulfide reductase [NAD(P)H] activity"/>
    <property type="evidence" value="ECO:0007669"/>
    <property type="project" value="TreeGrafter"/>
</dbReference>
<accession>A0A6J7WMI3</accession>
<dbReference type="GO" id="GO:0051539">
    <property type="term" value="F:4 iron, 4 sulfur cluster binding"/>
    <property type="evidence" value="ECO:0007669"/>
    <property type="project" value="UniProtKB-KW"/>
</dbReference>
<feature type="domain" description="4Fe-4S Wbl-type" evidence="11">
    <location>
        <begin position="12"/>
        <end position="71"/>
    </location>
</feature>
<comment type="cofactor">
    <cofactor evidence="1">
        <name>[4Fe-4S] cluster</name>
        <dbReference type="ChEBI" id="CHEBI:49883"/>
    </cofactor>
</comment>
<comment type="similarity">
    <text evidence="2">Belongs to the WhiB family.</text>
</comment>
<dbReference type="EMBL" id="LR798267">
    <property type="protein sequence ID" value="CAB5219056.1"/>
    <property type="molecule type" value="Genomic_DNA"/>
</dbReference>
<dbReference type="GO" id="GO:0045892">
    <property type="term" value="P:negative regulation of DNA-templated transcription"/>
    <property type="evidence" value="ECO:0007669"/>
    <property type="project" value="TreeGrafter"/>
</dbReference>
<evidence type="ECO:0000256" key="2">
    <source>
        <dbReference type="ARBA" id="ARBA00006597"/>
    </source>
</evidence>
<keyword evidence="6" id="KW-0411">Iron-sulfur</keyword>
<dbReference type="InterPro" id="IPR003482">
    <property type="entry name" value="Whib"/>
</dbReference>
<evidence type="ECO:0000256" key="4">
    <source>
        <dbReference type="ARBA" id="ARBA00022723"/>
    </source>
</evidence>
<gene>
    <name evidence="12" type="ORF">UFOVP221_21</name>
</gene>
<dbReference type="PROSITE" id="PS51674">
    <property type="entry name" value="4FE4S_WBL"/>
    <property type="match status" value="1"/>
</dbReference>
<evidence type="ECO:0000256" key="1">
    <source>
        <dbReference type="ARBA" id="ARBA00001966"/>
    </source>
</evidence>
<keyword evidence="5" id="KW-0408">Iron</keyword>
<reference evidence="12" key="1">
    <citation type="submission" date="2020-05" db="EMBL/GenBank/DDBJ databases">
        <authorList>
            <person name="Chiriac C."/>
            <person name="Salcher M."/>
            <person name="Ghai R."/>
            <person name="Kavagutti S V."/>
        </authorList>
    </citation>
    <scope>NUCLEOTIDE SEQUENCE</scope>
</reference>
<dbReference type="PANTHER" id="PTHR38839">
    <property type="entry name" value="TRANSCRIPTIONAL REGULATOR WHID-RELATED"/>
    <property type="match status" value="1"/>
</dbReference>
<evidence type="ECO:0000256" key="5">
    <source>
        <dbReference type="ARBA" id="ARBA00023004"/>
    </source>
</evidence>
<keyword evidence="8" id="KW-0238">DNA-binding</keyword>
<evidence type="ECO:0000259" key="11">
    <source>
        <dbReference type="PROSITE" id="PS51674"/>
    </source>
</evidence>
<evidence type="ECO:0000256" key="9">
    <source>
        <dbReference type="ARBA" id="ARBA00023157"/>
    </source>
</evidence>
<dbReference type="HAMAP" id="MF_01479">
    <property type="entry name" value="WhiB"/>
    <property type="match status" value="1"/>
</dbReference>
<dbReference type="PANTHER" id="PTHR38839:SF4">
    <property type="entry name" value="TRANSCRIPTIONAL REGULATOR WHIB"/>
    <property type="match status" value="1"/>
</dbReference>
<proteinExistence type="inferred from homology"/>
<organism evidence="12">
    <name type="scientific">uncultured Caudovirales phage</name>
    <dbReference type="NCBI Taxonomy" id="2100421"/>
    <lineage>
        <taxon>Viruses</taxon>
        <taxon>Duplodnaviria</taxon>
        <taxon>Heunggongvirae</taxon>
        <taxon>Uroviricota</taxon>
        <taxon>Caudoviricetes</taxon>
        <taxon>Peduoviridae</taxon>
        <taxon>Maltschvirus</taxon>
        <taxon>Maltschvirus maltsch</taxon>
    </lineage>
</organism>
<name>A0A6J7WMI3_9CAUD</name>